<accession>A0AA38R508</accession>
<proteinExistence type="predicted"/>
<sequence>MEAQEIADVRNAAEQQRKALIFQSARDAAGEGASELTDEVLEARYQKKVEAVCKEWYEKGRYKPPRSASKLYFFADLFFCKDNCHSVPYPWKEEMAAIHQLDKQAKPRSPEYAAYWLEREFTAFKNEVIEQNNGSEPERELYERRRAEDGEEERQRAEREQGGSSAGSVCTVARPSWTIRKAHPDAIVDPAVLEHIWEKLFPDRRPGSHLQEGTRPFEVIFPASTKRLRALAGMFGAEAKDLLRDALPEGVVVYHSPPWSIFVSASKMGADISKCAFLAQWSTVFCVVRDWCIHIRHNPLTEWTLPEALEAGFWDQVSANAV</sequence>
<reference evidence="2" key="1">
    <citation type="submission" date="2022-07" db="EMBL/GenBank/DDBJ databases">
        <title>Fungi with potential for degradation of polypropylene.</title>
        <authorList>
            <person name="Gostincar C."/>
        </authorList>
    </citation>
    <scope>NUCLEOTIDE SEQUENCE</scope>
    <source>
        <strain evidence="2">EXF-13308</strain>
    </source>
</reference>
<gene>
    <name evidence="2" type="ORF">NKR23_g10624</name>
</gene>
<feature type="compositionally biased region" description="Basic and acidic residues" evidence="1">
    <location>
        <begin position="136"/>
        <end position="161"/>
    </location>
</feature>
<evidence type="ECO:0000313" key="2">
    <source>
        <dbReference type="EMBL" id="KAJ9133744.1"/>
    </source>
</evidence>
<feature type="region of interest" description="Disordered" evidence="1">
    <location>
        <begin position="128"/>
        <end position="169"/>
    </location>
</feature>
<protein>
    <submittedName>
        <fullName evidence="2">Uncharacterized protein</fullName>
    </submittedName>
</protein>
<keyword evidence="3" id="KW-1185">Reference proteome</keyword>
<dbReference type="EMBL" id="JANBVO010000048">
    <property type="protein sequence ID" value="KAJ9133744.1"/>
    <property type="molecule type" value="Genomic_DNA"/>
</dbReference>
<evidence type="ECO:0000313" key="3">
    <source>
        <dbReference type="Proteomes" id="UP001174694"/>
    </source>
</evidence>
<comment type="caution">
    <text evidence="2">The sequence shown here is derived from an EMBL/GenBank/DDBJ whole genome shotgun (WGS) entry which is preliminary data.</text>
</comment>
<evidence type="ECO:0000256" key="1">
    <source>
        <dbReference type="SAM" id="MobiDB-lite"/>
    </source>
</evidence>
<name>A0AA38R508_9PEZI</name>
<dbReference type="Proteomes" id="UP001174694">
    <property type="component" value="Unassembled WGS sequence"/>
</dbReference>
<organism evidence="2 3">
    <name type="scientific">Pleurostoma richardsiae</name>
    <dbReference type="NCBI Taxonomy" id="41990"/>
    <lineage>
        <taxon>Eukaryota</taxon>
        <taxon>Fungi</taxon>
        <taxon>Dikarya</taxon>
        <taxon>Ascomycota</taxon>
        <taxon>Pezizomycotina</taxon>
        <taxon>Sordariomycetes</taxon>
        <taxon>Sordariomycetidae</taxon>
        <taxon>Calosphaeriales</taxon>
        <taxon>Pleurostomataceae</taxon>
        <taxon>Pleurostoma</taxon>
    </lineage>
</organism>
<dbReference type="AlphaFoldDB" id="A0AA38R508"/>